<name>A0A5J5IBS3_9BACT</name>
<organism evidence="1 2">
    <name type="scientific">Ginsengibacter hankyongi</name>
    <dbReference type="NCBI Taxonomy" id="2607284"/>
    <lineage>
        <taxon>Bacteria</taxon>
        <taxon>Pseudomonadati</taxon>
        <taxon>Bacteroidota</taxon>
        <taxon>Chitinophagia</taxon>
        <taxon>Chitinophagales</taxon>
        <taxon>Chitinophagaceae</taxon>
        <taxon>Ginsengibacter</taxon>
    </lineage>
</organism>
<dbReference type="EMBL" id="VYQF01000008">
    <property type="protein sequence ID" value="KAA9036397.1"/>
    <property type="molecule type" value="Genomic_DNA"/>
</dbReference>
<sequence>MGKEIDSNEMEPGSKDISIVVFANRKDFFLTKLCITSIRLYYPDVQILLVKDKLNGDFNTRRLRKVHNVEILDLGKKYYGWGAAKIHFLLKDNLPKRRYLCLDSDIVFVGRVLTKIQNTKGDFVFNPHYLSQPFSRDAIDIYFDPDTAKESYPGYEYPGYFFNAGQTVVTPGLLKECMLSTTFQTRRYPYYLKTFRCADQPILNMVMPVLKKEQNVEMNAVTYMILSPQFFLDSTNNDFEKFINGETEIMVHYAGDTRNNDLDKMRGNMLLKGIKKEYHLKLSRFSRLLDTWQDKICAHQKINRILYLRNRIWIELMNKIKYYNY</sequence>
<proteinExistence type="predicted"/>
<dbReference type="AlphaFoldDB" id="A0A5J5IBS3"/>
<dbReference type="Proteomes" id="UP000326903">
    <property type="component" value="Unassembled WGS sequence"/>
</dbReference>
<dbReference type="RefSeq" id="WP_150416520.1">
    <property type="nucleotide sequence ID" value="NZ_VYQF01000008.1"/>
</dbReference>
<protein>
    <submittedName>
        <fullName evidence="1">Uncharacterized protein</fullName>
    </submittedName>
</protein>
<dbReference type="InterPro" id="IPR029044">
    <property type="entry name" value="Nucleotide-diphossugar_trans"/>
</dbReference>
<comment type="caution">
    <text evidence="1">The sequence shown here is derived from an EMBL/GenBank/DDBJ whole genome shotgun (WGS) entry which is preliminary data.</text>
</comment>
<dbReference type="SUPFAM" id="SSF53448">
    <property type="entry name" value="Nucleotide-diphospho-sugar transferases"/>
    <property type="match status" value="1"/>
</dbReference>
<accession>A0A5J5IBS3</accession>
<gene>
    <name evidence="1" type="ORF">FW778_19410</name>
</gene>
<keyword evidence="2" id="KW-1185">Reference proteome</keyword>
<evidence type="ECO:0000313" key="2">
    <source>
        <dbReference type="Proteomes" id="UP000326903"/>
    </source>
</evidence>
<reference evidence="1 2" key="1">
    <citation type="submission" date="2019-09" db="EMBL/GenBank/DDBJ databases">
        <title>Draft genome sequence of Ginsengibacter sp. BR5-29.</title>
        <authorList>
            <person name="Im W.-T."/>
        </authorList>
    </citation>
    <scope>NUCLEOTIDE SEQUENCE [LARGE SCALE GENOMIC DNA]</scope>
    <source>
        <strain evidence="1 2">BR5-29</strain>
    </source>
</reference>
<evidence type="ECO:0000313" key="1">
    <source>
        <dbReference type="EMBL" id="KAA9036397.1"/>
    </source>
</evidence>